<dbReference type="SMART" id="SM00345">
    <property type="entry name" value="HTH_GNTR"/>
    <property type="match status" value="1"/>
</dbReference>
<keyword evidence="4" id="KW-0238">DNA-binding</keyword>
<dbReference type="Pfam" id="PF00155">
    <property type="entry name" value="Aminotran_1_2"/>
    <property type="match status" value="1"/>
</dbReference>
<sequence length="491" mass="56077">MSEQLIHIEFDASRTLNEQVREHLVDMIVAGRIPVDIPLPSSRNMAKMLGISRNTVMQVYEDLVDMEYLTAAPRQGYFVNKDAQTCKMKSEHIQVDNANSERLVDWDKRFNTRPGNKKNIVKPSNWARFEYPFIYGQVDPQLFPENSWRECGYMALSGYKSKHWSHDWVDGDYCLLVDQLRSKILPRRGIFAETSEILVTIGTQNSLYILANLLMNKDTKVGVEDPGFPDARNIFSTFNADIRFLPVDEEGLKVDAESEKALSELDYLYITPSHQVPTGAVLSSARRAKLLELAEKHDFVLIEDDYDAEINLQANVQPALRAADRNNRVIYIGSMSKSIAPGLRLGFMVADEDLIYEARSLRRLMYRHVPVLNQRQLALFFSRGYYDNYLRKLREHYEQKLSLMKEGIAEHLPDFFQQSSTSGATSIWLKGPEGFDTEQLAWKAAKNGILIEPGSIHFAEGQPKNYLRLGFSAIQSEKINPGLQLLGKLID</sequence>
<dbReference type="InterPro" id="IPR000524">
    <property type="entry name" value="Tscrpt_reg_HTH_GntR"/>
</dbReference>
<dbReference type="InterPro" id="IPR036388">
    <property type="entry name" value="WH-like_DNA-bd_sf"/>
</dbReference>
<comment type="similarity">
    <text evidence="1">In the C-terminal section; belongs to the class-I pyridoxal-phosphate-dependent aminotransferase family.</text>
</comment>
<dbReference type="EMBL" id="JACXLD010000001">
    <property type="protein sequence ID" value="MBD2857941.1"/>
    <property type="molecule type" value="Genomic_DNA"/>
</dbReference>
<keyword evidence="2" id="KW-0663">Pyridoxal phosphate</keyword>
<keyword evidence="5" id="KW-0804">Transcription</keyword>
<proteinExistence type="inferred from homology"/>
<dbReference type="InterPro" id="IPR036390">
    <property type="entry name" value="WH_DNA-bd_sf"/>
</dbReference>
<evidence type="ECO:0000256" key="3">
    <source>
        <dbReference type="ARBA" id="ARBA00023015"/>
    </source>
</evidence>
<evidence type="ECO:0000256" key="5">
    <source>
        <dbReference type="ARBA" id="ARBA00023163"/>
    </source>
</evidence>
<name>A0A927GUT7_9GAMM</name>
<gene>
    <name evidence="7" type="ORF">IB286_02900</name>
</gene>
<dbReference type="InterPro" id="IPR004839">
    <property type="entry name" value="Aminotransferase_I/II_large"/>
</dbReference>
<evidence type="ECO:0000256" key="2">
    <source>
        <dbReference type="ARBA" id="ARBA00022898"/>
    </source>
</evidence>
<dbReference type="PROSITE" id="PS50949">
    <property type="entry name" value="HTH_GNTR"/>
    <property type="match status" value="1"/>
</dbReference>
<dbReference type="RefSeq" id="WP_190762232.1">
    <property type="nucleotide sequence ID" value="NZ_JACXLD010000001.1"/>
</dbReference>
<evidence type="ECO:0000259" key="6">
    <source>
        <dbReference type="PROSITE" id="PS50949"/>
    </source>
</evidence>
<keyword evidence="3" id="KW-0805">Transcription regulation</keyword>
<protein>
    <submittedName>
        <fullName evidence="7">PLP-dependent aminotransferase family protein</fullName>
    </submittedName>
</protein>
<accession>A0A927GUT7</accession>
<organism evidence="7 8">
    <name type="scientific">Spongiibacter pelagi</name>
    <dbReference type="NCBI Taxonomy" id="2760804"/>
    <lineage>
        <taxon>Bacteria</taxon>
        <taxon>Pseudomonadati</taxon>
        <taxon>Pseudomonadota</taxon>
        <taxon>Gammaproteobacteria</taxon>
        <taxon>Cellvibrionales</taxon>
        <taxon>Spongiibacteraceae</taxon>
        <taxon>Spongiibacter</taxon>
    </lineage>
</organism>
<dbReference type="GO" id="GO:0003700">
    <property type="term" value="F:DNA-binding transcription factor activity"/>
    <property type="evidence" value="ECO:0007669"/>
    <property type="project" value="InterPro"/>
</dbReference>
<dbReference type="InterPro" id="IPR015424">
    <property type="entry name" value="PyrdxlP-dep_Trfase"/>
</dbReference>
<dbReference type="PANTHER" id="PTHR46577">
    <property type="entry name" value="HTH-TYPE TRANSCRIPTIONAL REGULATORY PROTEIN GABR"/>
    <property type="match status" value="1"/>
</dbReference>
<dbReference type="AlphaFoldDB" id="A0A927GUT7"/>
<evidence type="ECO:0000256" key="1">
    <source>
        <dbReference type="ARBA" id="ARBA00005384"/>
    </source>
</evidence>
<dbReference type="SUPFAM" id="SSF53383">
    <property type="entry name" value="PLP-dependent transferases"/>
    <property type="match status" value="1"/>
</dbReference>
<dbReference type="PANTHER" id="PTHR46577:SF1">
    <property type="entry name" value="HTH-TYPE TRANSCRIPTIONAL REGULATORY PROTEIN GABR"/>
    <property type="match status" value="1"/>
</dbReference>
<dbReference type="GO" id="GO:0008483">
    <property type="term" value="F:transaminase activity"/>
    <property type="evidence" value="ECO:0007669"/>
    <property type="project" value="UniProtKB-KW"/>
</dbReference>
<evidence type="ECO:0000313" key="8">
    <source>
        <dbReference type="Proteomes" id="UP000610558"/>
    </source>
</evidence>
<dbReference type="InterPro" id="IPR015421">
    <property type="entry name" value="PyrdxlP-dep_Trfase_major"/>
</dbReference>
<evidence type="ECO:0000256" key="4">
    <source>
        <dbReference type="ARBA" id="ARBA00023125"/>
    </source>
</evidence>
<dbReference type="Proteomes" id="UP000610558">
    <property type="component" value="Unassembled WGS sequence"/>
</dbReference>
<feature type="domain" description="HTH gntR-type" evidence="6">
    <location>
        <begin position="14"/>
        <end position="82"/>
    </location>
</feature>
<dbReference type="SUPFAM" id="SSF46785">
    <property type="entry name" value="Winged helix' DNA-binding domain"/>
    <property type="match status" value="1"/>
</dbReference>
<dbReference type="CDD" id="cd07377">
    <property type="entry name" value="WHTH_GntR"/>
    <property type="match status" value="1"/>
</dbReference>
<keyword evidence="7" id="KW-0808">Transferase</keyword>
<comment type="caution">
    <text evidence="7">The sequence shown here is derived from an EMBL/GenBank/DDBJ whole genome shotgun (WGS) entry which is preliminary data.</text>
</comment>
<dbReference type="Gene3D" id="3.40.640.10">
    <property type="entry name" value="Type I PLP-dependent aspartate aminotransferase-like (Major domain)"/>
    <property type="match status" value="1"/>
</dbReference>
<evidence type="ECO:0000313" key="7">
    <source>
        <dbReference type="EMBL" id="MBD2857941.1"/>
    </source>
</evidence>
<dbReference type="GO" id="GO:0003677">
    <property type="term" value="F:DNA binding"/>
    <property type="evidence" value="ECO:0007669"/>
    <property type="project" value="UniProtKB-KW"/>
</dbReference>
<dbReference type="CDD" id="cd00609">
    <property type="entry name" value="AAT_like"/>
    <property type="match status" value="1"/>
</dbReference>
<dbReference type="InterPro" id="IPR051446">
    <property type="entry name" value="HTH_trans_reg/aminotransferase"/>
</dbReference>
<dbReference type="Gene3D" id="1.10.10.10">
    <property type="entry name" value="Winged helix-like DNA-binding domain superfamily/Winged helix DNA-binding domain"/>
    <property type="match status" value="1"/>
</dbReference>
<keyword evidence="7" id="KW-0032">Aminotransferase</keyword>
<keyword evidence="8" id="KW-1185">Reference proteome</keyword>
<reference evidence="7" key="1">
    <citation type="submission" date="2020-09" db="EMBL/GenBank/DDBJ databases">
        <authorList>
            <person name="Yoon J.-W."/>
        </authorList>
    </citation>
    <scope>NUCLEOTIDE SEQUENCE</scope>
    <source>
        <strain evidence="7">KMU-158</strain>
    </source>
</reference>
<dbReference type="Pfam" id="PF00392">
    <property type="entry name" value="GntR"/>
    <property type="match status" value="1"/>
</dbReference>
<dbReference type="GO" id="GO:0030170">
    <property type="term" value="F:pyridoxal phosphate binding"/>
    <property type="evidence" value="ECO:0007669"/>
    <property type="project" value="InterPro"/>
</dbReference>